<dbReference type="InterPro" id="IPR008271">
    <property type="entry name" value="Ser/Thr_kinase_AS"/>
</dbReference>
<dbReference type="Pfam" id="PF13855">
    <property type="entry name" value="LRR_8"/>
    <property type="match status" value="2"/>
</dbReference>
<keyword evidence="18" id="KW-0325">Glycoprotein</keyword>
<evidence type="ECO:0000256" key="8">
    <source>
        <dbReference type="ARBA" id="ARBA00022679"/>
    </source>
</evidence>
<dbReference type="GO" id="GO:0005886">
    <property type="term" value="C:plasma membrane"/>
    <property type="evidence" value="ECO:0007669"/>
    <property type="project" value="UniProtKB-SubCell"/>
</dbReference>
<evidence type="ECO:0000256" key="9">
    <source>
        <dbReference type="ARBA" id="ARBA00022692"/>
    </source>
</evidence>
<keyword evidence="9" id="KW-0812">Transmembrane</keyword>
<evidence type="ECO:0000256" key="1">
    <source>
        <dbReference type="ARBA" id="ARBA00004162"/>
    </source>
</evidence>
<keyword evidence="4" id="KW-1003">Cell membrane</keyword>
<comment type="similarity">
    <text evidence="2">Belongs to the protein kinase superfamily. Ser/Thr protein kinase family.</text>
</comment>
<evidence type="ECO:0000256" key="18">
    <source>
        <dbReference type="ARBA" id="ARBA00023180"/>
    </source>
</evidence>
<dbReference type="InterPro" id="IPR032675">
    <property type="entry name" value="LRR_dom_sf"/>
</dbReference>
<dbReference type="GO" id="GO:0004674">
    <property type="term" value="F:protein serine/threonine kinase activity"/>
    <property type="evidence" value="ECO:0007669"/>
    <property type="project" value="UniProtKB-KW"/>
</dbReference>
<keyword evidence="6" id="KW-0597">Phosphoprotein</keyword>
<comment type="subcellular location">
    <subcellularLocation>
        <location evidence="1">Cell membrane</location>
        <topology evidence="1">Single-pass membrane protein</topology>
    </subcellularLocation>
</comment>
<dbReference type="FunFam" id="3.80.10.10:FF:000233">
    <property type="entry name" value="Leucine-rich repeat receptor-like protein kinase TDR"/>
    <property type="match status" value="1"/>
</dbReference>
<keyword evidence="10" id="KW-0732">Signal</keyword>
<comment type="catalytic activity">
    <reaction evidence="20">
        <text>L-seryl-[protein] + ATP = O-phospho-L-seryl-[protein] + ADP + H(+)</text>
        <dbReference type="Rhea" id="RHEA:17989"/>
        <dbReference type="Rhea" id="RHEA-COMP:9863"/>
        <dbReference type="Rhea" id="RHEA-COMP:11604"/>
        <dbReference type="ChEBI" id="CHEBI:15378"/>
        <dbReference type="ChEBI" id="CHEBI:29999"/>
        <dbReference type="ChEBI" id="CHEBI:30616"/>
        <dbReference type="ChEBI" id="CHEBI:83421"/>
        <dbReference type="ChEBI" id="CHEBI:456216"/>
        <dbReference type="EC" id="2.7.11.1"/>
    </reaction>
</comment>
<keyword evidence="14" id="KW-0067">ATP-binding</keyword>
<dbReference type="Gene3D" id="3.30.200.20">
    <property type="entry name" value="Phosphorylase Kinase, domain 1"/>
    <property type="match status" value="1"/>
</dbReference>
<keyword evidence="17" id="KW-0675">Receptor</keyword>
<reference evidence="22" key="1">
    <citation type="submission" date="2015-06" db="UniProtKB">
        <authorList>
            <consortium name="EnsemblPlants"/>
        </authorList>
    </citation>
    <scope>IDENTIFICATION</scope>
</reference>
<dbReference type="Pfam" id="PF23598">
    <property type="entry name" value="LRR_14"/>
    <property type="match status" value="1"/>
</dbReference>
<keyword evidence="7" id="KW-0433">Leucine-rich repeat</keyword>
<organism evidence="22">
    <name type="scientific">Aegilops tauschii</name>
    <name type="common">Tausch's goatgrass</name>
    <name type="synonym">Aegilops squarrosa</name>
    <dbReference type="NCBI Taxonomy" id="37682"/>
    <lineage>
        <taxon>Eukaryota</taxon>
        <taxon>Viridiplantae</taxon>
        <taxon>Streptophyta</taxon>
        <taxon>Embryophyta</taxon>
        <taxon>Tracheophyta</taxon>
        <taxon>Spermatophyta</taxon>
        <taxon>Magnoliopsida</taxon>
        <taxon>Liliopsida</taxon>
        <taxon>Poales</taxon>
        <taxon>Poaceae</taxon>
        <taxon>BOP clade</taxon>
        <taxon>Pooideae</taxon>
        <taxon>Triticodae</taxon>
        <taxon>Triticeae</taxon>
        <taxon>Triticinae</taxon>
        <taxon>Aegilops</taxon>
    </lineage>
</organism>
<dbReference type="PANTHER" id="PTHR45974">
    <property type="entry name" value="RECEPTOR-LIKE PROTEIN 55"/>
    <property type="match status" value="1"/>
</dbReference>
<accession>R7W433</accession>
<name>R7W433_AEGTA</name>
<dbReference type="SMART" id="SM00220">
    <property type="entry name" value="S_TKc"/>
    <property type="match status" value="1"/>
</dbReference>
<dbReference type="SUPFAM" id="SSF56112">
    <property type="entry name" value="Protein kinase-like (PK-like)"/>
    <property type="match status" value="1"/>
</dbReference>
<protein>
    <recommendedName>
        <fullName evidence="3">non-specific serine/threonine protein kinase</fullName>
        <ecNumber evidence="3">2.7.11.1</ecNumber>
    </recommendedName>
</protein>
<evidence type="ECO:0000256" key="17">
    <source>
        <dbReference type="ARBA" id="ARBA00023170"/>
    </source>
</evidence>
<evidence type="ECO:0000256" key="2">
    <source>
        <dbReference type="ARBA" id="ARBA00008684"/>
    </source>
</evidence>
<evidence type="ECO:0000259" key="21">
    <source>
        <dbReference type="PROSITE" id="PS50011"/>
    </source>
</evidence>
<comment type="catalytic activity">
    <reaction evidence="19">
        <text>L-threonyl-[protein] + ATP = O-phospho-L-threonyl-[protein] + ADP + H(+)</text>
        <dbReference type="Rhea" id="RHEA:46608"/>
        <dbReference type="Rhea" id="RHEA-COMP:11060"/>
        <dbReference type="Rhea" id="RHEA-COMP:11605"/>
        <dbReference type="ChEBI" id="CHEBI:15378"/>
        <dbReference type="ChEBI" id="CHEBI:30013"/>
        <dbReference type="ChEBI" id="CHEBI:30616"/>
        <dbReference type="ChEBI" id="CHEBI:61977"/>
        <dbReference type="ChEBI" id="CHEBI:456216"/>
        <dbReference type="EC" id="2.7.11.1"/>
    </reaction>
</comment>
<dbReference type="FunFam" id="1.10.510.10:FF:000358">
    <property type="entry name" value="Putative leucine-rich repeat receptor-like serine/threonine-protein kinase"/>
    <property type="match status" value="1"/>
</dbReference>
<dbReference type="PROSITE" id="PS50011">
    <property type="entry name" value="PROTEIN_KINASE_DOM"/>
    <property type="match status" value="1"/>
</dbReference>
<evidence type="ECO:0000256" key="7">
    <source>
        <dbReference type="ARBA" id="ARBA00022614"/>
    </source>
</evidence>
<dbReference type="GO" id="GO:0005524">
    <property type="term" value="F:ATP binding"/>
    <property type="evidence" value="ECO:0007669"/>
    <property type="project" value="UniProtKB-UniRule"/>
</dbReference>
<dbReference type="PROSITE" id="PS00107">
    <property type="entry name" value="PROTEIN_KINASE_ATP"/>
    <property type="match status" value="1"/>
</dbReference>
<evidence type="ECO:0000256" key="6">
    <source>
        <dbReference type="ARBA" id="ARBA00022553"/>
    </source>
</evidence>
<dbReference type="Pfam" id="PF07714">
    <property type="entry name" value="PK_Tyr_Ser-Thr"/>
    <property type="match status" value="1"/>
</dbReference>
<dbReference type="EC" id="2.7.11.1" evidence="3"/>
<dbReference type="PROSITE" id="PS00108">
    <property type="entry name" value="PROTEIN_KINASE_ST"/>
    <property type="match status" value="1"/>
</dbReference>
<dbReference type="InterPro" id="IPR001611">
    <property type="entry name" value="Leu-rich_rpt"/>
</dbReference>
<evidence type="ECO:0000256" key="20">
    <source>
        <dbReference type="ARBA" id="ARBA00048679"/>
    </source>
</evidence>
<evidence type="ECO:0000256" key="14">
    <source>
        <dbReference type="ARBA" id="ARBA00022840"/>
    </source>
</evidence>
<evidence type="ECO:0000256" key="4">
    <source>
        <dbReference type="ARBA" id="ARBA00022475"/>
    </source>
</evidence>
<evidence type="ECO:0000256" key="13">
    <source>
        <dbReference type="ARBA" id="ARBA00022777"/>
    </source>
</evidence>
<keyword evidence="15" id="KW-1133">Transmembrane helix</keyword>
<dbReference type="PANTHER" id="PTHR45974:SF272">
    <property type="entry name" value="LEUCINE RICH REPEAT FAMILY PROTEIN, EXPRESSED"/>
    <property type="match status" value="1"/>
</dbReference>
<evidence type="ECO:0000313" key="22">
    <source>
        <dbReference type="EnsemblPlants" id="EMT15147"/>
    </source>
</evidence>
<keyword evidence="16" id="KW-0472">Membrane</keyword>
<dbReference type="GO" id="GO:0009791">
    <property type="term" value="P:post-embryonic development"/>
    <property type="evidence" value="ECO:0007669"/>
    <property type="project" value="UniProtKB-ARBA"/>
</dbReference>
<evidence type="ECO:0000256" key="10">
    <source>
        <dbReference type="ARBA" id="ARBA00022729"/>
    </source>
</evidence>
<dbReference type="FunFam" id="3.80.10.10:FF:000095">
    <property type="entry name" value="LRR receptor-like serine/threonine-protein kinase GSO1"/>
    <property type="match status" value="1"/>
</dbReference>
<dbReference type="InterPro" id="IPR001245">
    <property type="entry name" value="Ser-Thr/Tyr_kinase_cat_dom"/>
</dbReference>
<dbReference type="SMART" id="SM00369">
    <property type="entry name" value="LRR_TYP"/>
    <property type="match status" value="8"/>
</dbReference>
<feature type="domain" description="Protein kinase" evidence="21">
    <location>
        <begin position="759"/>
        <end position="1050"/>
    </location>
</feature>
<dbReference type="InterPro" id="IPR011009">
    <property type="entry name" value="Kinase-like_dom_sf"/>
</dbReference>
<keyword evidence="5" id="KW-0723">Serine/threonine-protein kinase</keyword>
<evidence type="ECO:0000256" key="16">
    <source>
        <dbReference type="ARBA" id="ARBA00023136"/>
    </source>
</evidence>
<dbReference type="InterPro" id="IPR013210">
    <property type="entry name" value="LRR_N_plant-typ"/>
</dbReference>
<evidence type="ECO:0000256" key="3">
    <source>
        <dbReference type="ARBA" id="ARBA00012513"/>
    </source>
</evidence>
<keyword evidence="13" id="KW-0418">Kinase</keyword>
<sequence length="1194" mass="130529">MLPVIKFALLPSVLILASASSFWALASSNKTDLDALIALKAGLSRHSYALDSWNTTADFCQWHGVICSLNHKQRVSALNLSSAGLRGYVAPSLGNLTYLRSLDLSYNLFHGEVPWTISQLSQMSYLDLSNNLLQGEIPWTIGQLRQLSHLYLSNNSIEGGIMYGLRNCTRLVSIKLGLNKLHQEIPDWLGGLSRIEVMSLGKNKFTGIIPPSLGNLSSLRILNINDNQLSGPIPESLGRISKLEKLGLQVNHLSGTIPRTVFNMSSLAHIGLQMNELSGTLPSGLGNGLPKIDHLILALNHFTGRVPSSLANATTIQSLDLSVNKLTGSVPPEIGALCPNFLILKGNQLKSSTAQDWGFITSLTNCTSVKGVILRHNRFSGVLPNSIANLSRQLEFFDISFNEIYGKIPVGIGNFPYLIKLGLSRNRFTGAIPDSIGNLKMLQWLTLDNNRISGTMPSSLGNLTQLEHLSVANSVLQGYLPANLGNLQRIVDANFSNNALSGPLPTEIFSLSSLSYILDLSRNHFSSYLPSQVGGLTKLTYLYIHENNLSGMLPDTPSNCESLMELRLDGNYFNGIIPLSISRMRGLVLLNLTKNALTGAIPREIGLMNGLKELYLAHNNLSAQIPETLESMTSLYQLDISFNLLDGQVPARGVFANLTGFLFDGNDKLCGGISELHLPSCPTKPVVHRQRITHVVQNAVISSASIILLLCLILALVVFSLKGKLRIPSVRTAPLAPSFMNDMYPRVSYSDLAQATDGFTANNTVGTGRYGCVYKGRMLLKESVITVAVKVFDPEQSGSSRSFVAECKVLSKIRHRNLIGIRTCCSDLNQNDFKAIVFDFMPHGDLDKWLHHDTYAPNSVKVLTLMQRLSIAVDIAAALDYLHNNCQPAMVHCDLKPSNILLGEGMVAHVGDFGLTKIVTDPEGEQLINSKSSVVGTIGYVAPEYGEGGQISPSGDVYSFGIVLLEMFTAKTPTEAMFTGGFTLLEYAKMAYPAQLMEIIDPLLLSVENTQGDINSIMYFVTRLALECSRKRPTERLSIRDVVAEMNKIMACHAAGVTRQSGSGCILVLDTGEKKKKRRGREHGGLPVLVIERYAGIRELQLTRWESSGVCVIKGEGYMDFINNCGFSVGDVVEIWAFKQKALRLFGVDIYQEGYQESPLYILFIKKGQLLPPPRALVVSDGGEEETAQDHAPC</sequence>
<evidence type="ECO:0000256" key="5">
    <source>
        <dbReference type="ARBA" id="ARBA00022527"/>
    </source>
</evidence>
<dbReference type="InterPro" id="IPR055414">
    <property type="entry name" value="LRR_R13L4/SHOC2-like"/>
</dbReference>
<dbReference type="Pfam" id="PF00560">
    <property type="entry name" value="LRR_1"/>
    <property type="match status" value="2"/>
</dbReference>
<keyword evidence="8" id="KW-0808">Transferase</keyword>
<proteinExistence type="inferred from homology"/>
<dbReference type="InterPro" id="IPR000719">
    <property type="entry name" value="Prot_kinase_dom"/>
</dbReference>
<dbReference type="Gene3D" id="1.10.510.10">
    <property type="entry name" value="Transferase(Phosphotransferase) domain 1"/>
    <property type="match status" value="1"/>
</dbReference>
<dbReference type="EnsemblPlants" id="EMT15147">
    <property type="protein sequence ID" value="EMT15147"/>
    <property type="gene ID" value="F775_19712"/>
</dbReference>
<evidence type="ECO:0000256" key="11">
    <source>
        <dbReference type="ARBA" id="ARBA00022737"/>
    </source>
</evidence>
<dbReference type="InterPro" id="IPR017441">
    <property type="entry name" value="Protein_kinase_ATP_BS"/>
</dbReference>
<dbReference type="InterPro" id="IPR003591">
    <property type="entry name" value="Leu-rich_rpt_typical-subtyp"/>
</dbReference>
<evidence type="ECO:0000256" key="19">
    <source>
        <dbReference type="ARBA" id="ARBA00047899"/>
    </source>
</evidence>
<keyword evidence="12" id="KW-0547">Nucleotide-binding</keyword>
<evidence type="ECO:0000256" key="15">
    <source>
        <dbReference type="ARBA" id="ARBA00022989"/>
    </source>
</evidence>
<dbReference type="AlphaFoldDB" id="R7W433"/>
<keyword evidence="11" id="KW-0677">Repeat</keyword>
<dbReference type="Pfam" id="PF08263">
    <property type="entry name" value="LRRNT_2"/>
    <property type="match status" value="1"/>
</dbReference>
<evidence type="ECO:0000256" key="12">
    <source>
        <dbReference type="ARBA" id="ARBA00022741"/>
    </source>
</evidence>
<dbReference type="Gene3D" id="3.80.10.10">
    <property type="entry name" value="Ribonuclease Inhibitor"/>
    <property type="match status" value="5"/>
</dbReference>
<dbReference type="FunFam" id="3.80.10.10:FF:000383">
    <property type="entry name" value="Leucine-rich repeat receptor protein kinase EMS1"/>
    <property type="match status" value="1"/>
</dbReference>
<dbReference type="SUPFAM" id="SSF52047">
    <property type="entry name" value="RNI-like"/>
    <property type="match status" value="2"/>
</dbReference>